<dbReference type="PANTHER" id="PTHR23051:SF12">
    <property type="entry name" value="OS04G0645600 PROTEIN"/>
    <property type="match status" value="1"/>
</dbReference>
<dbReference type="OrthoDB" id="1436450at2759"/>
<feature type="transmembrane region" description="Helical" evidence="2">
    <location>
        <begin position="202"/>
        <end position="225"/>
    </location>
</feature>
<evidence type="ECO:0000256" key="2">
    <source>
        <dbReference type="SAM" id="Phobius"/>
    </source>
</evidence>
<organism evidence="4 5">
    <name type="scientific">Dendrobium catenatum</name>
    <dbReference type="NCBI Taxonomy" id="906689"/>
    <lineage>
        <taxon>Eukaryota</taxon>
        <taxon>Viridiplantae</taxon>
        <taxon>Streptophyta</taxon>
        <taxon>Embryophyta</taxon>
        <taxon>Tracheophyta</taxon>
        <taxon>Spermatophyta</taxon>
        <taxon>Magnoliopsida</taxon>
        <taxon>Liliopsida</taxon>
        <taxon>Asparagales</taxon>
        <taxon>Orchidaceae</taxon>
        <taxon>Epidendroideae</taxon>
        <taxon>Malaxideae</taxon>
        <taxon>Dendrobiinae</taxon>
        <taxon>Dendrobium</taxon>
    </lineage>
</organism>
<dbReference type="EMBL" id="KZ502700">
    <property type="protein sequence ID" value="PKU74062.1"/>
    <property type="molecule type" value="Genomic_DNA"/>
</dbReference>
<dbReference type="SUPFAM" id="SSF103481">
    <property type="entry name" value="Multidrug resistance efflux transporter EmrE"/>
    <property type="match status" value="1"/>
</dbReference>
<reference evidence="4 5" key="1">
    <citation type="journal article" date="2016" name="Sci. Rep.">
        <title>The Dendrobium catenatum Lindl. genome sequence provides insights into polysaccharide synthase, floral development and adaptive evolution.</title>
        <authorList>
            <person name="Zhang G.Q."/>
            <person name="Xu Q."/>
            <person name="Bian C."/>
            <person name="Tsai W.C."/>
            <person name="Yeh C.M."/>
            <person name="Liu K.W."/>
            <person name="Yoshida K."/>
            <person name="Zhang L.S."/>
            <person name="Chang S.B."/>
            <person name="Chen F."/>
            <person name="Shi Y."/>
            <person name="Su Y.Y."/>
            <person name="Zhang Y.Q."/>
            <person name="Chen L.J."/>
            <person name="Yin Y."/>
            <person name="Lin M."/>
            <person name="Huang H."/>
            <person name="Deng H."/>
            <person name="Wang Z.W."/>
            <person name="Zhu S.L."/>
            <person name="Zhao X."/>
            <person name="Deng C."/>
            <person name="Niu S.C."/>
            <person name="Huang J."/>
            <person name="Wang M."/>
            <person name="Liu G.H."/>
            <person name="Yang H.J."/>
            <person name="Xiao X.J."/>
            <person name="Hsiao Y.Y."/>
            <person name="Wu W.L."/>
            <person name="Chen Y.Y."/>
            <person name="Mitsuda N."/>
            <person name="Ohme-Takagi M."/>
            <person name="Luo Y.B."/>
            <person name="Van de Peer Y."/>
            <person name="Liu Z.J."/>
        </authorList>
    </citation>
    <scope>NUCLEOTIDE SEQUENCE [LARGE SCALE GENOMIC DNA]</scope>
    <source>
        <tissue evidence="4">The whole plant</tissue>
    </source>
</reference>
<feature type="signal peptide" evidence="3">
    <location>
        <begin position="1"/>
        <end position="24"/>
    </location>
</feature>
<keyword evidence="5" id="KW-1185">Reference proteome</keyword>
<accession>A0A2I0WEL4</accession>
<feature type="transmembrane region" description="Helical" evidence="2">
    <location>
        <begin position="175"/>
        <end position="195"/>
    </location>
</feature>
<dbReference type="AlphaFoldDB" id="A0A2I0WEL4"/>
<dbReference type="Proteomes" id="UP000233837">
    <property type="component" value="Unassembled WGS sequence"/>
</dbReference>
<feature type="transmembrane region" description="Helical" evidence="2">
    <location>
        <begin position="40"/>
        <end position="61"/>
    </location>
</feature>
<reference evidence="4 5" key="2">
    <citation type="journal article" date="2017" name="Nature">
        <title>The Apostasia genome and the evolution of orchids.</title>
        <authorList>
            <person name="Zhang G.Q."/>
            <person name="Liu K.W."/>
            <person name="Li Z."/>
            <person name="Lohaus R."/>
            <person name="Hsiao Y.Y."/>
            <person name="Niu S.C."/>
            <person name="Wang J.Y."/>
            <person name="Lin Y.C."/>
            <person name="Xu Q."/>
            <person name="Chen L.J."/>
            <person name="Yoshida K."/>
            <person name="Fujiwara S."/>
            <person name="Wang Z.W."/>
            <person name="Zhang Y.Q."/>
            <person name="Mitsuda N."/>
            <person name="Wang M."/>
            <person name="Liu G.H."/>
            <person name="Pecoraro L."/>
            <person name="Huang H.X."/>
            <person name="Xiao X.J."/>
            <person name="Lin M."/>
            <person name="Wu X.Y."/>
            <person name="Wu W.L."/>
            <person name="Chen Y.Y."/>
            <person name="Chang S.B."/>
            <person name="Sakamoto S."/>
            <person name="Ohme-Takagi M."/>
            <person name="Yagi M."/>
            <person name="Zeng S.J."/>
            <person name="Shen C.Y."/>
            <person name="Yeh C.M."/>
            <person name="Luo Y.B."/>
            <person name="Tsai W.C."/>
            <person name="Van de Peer Y."/>
            <person name="Liu Z.J."/>
        </authorList>
    </citation>
    <scope>NUCLEOTIDE SEQUENCE [LARGE SCALE GENOMIC DNA]</scope>
    <source>
        <tissue evidence="4">The whole plant</tissue>
    </source>
</reference>
<feature type="transmembrane region" description="Helical" evidence="2">
    <location>
        <begin position="245"/>
        <end position="265"/>
    </location>
</feature>
<keyword evidence="2" id="KW-0812">Transmembrane</keyword>
<evidence type="ECO:0000313" key="4">
    <source>
        <dbReference type="EMBL" id="PKU74062.1"/>
    </source>
</evidence>
<gene>
    <name evidence="4" type="ORF">MA16_Dca011772</name>
</gene>
<dbReference type="InterPro" id="IPR037185">
    <property type="entry name" value="EmrE-like"/>
</dbReference>
<feature type="chain" id="PRO_5014191951" evidence="3">
    <location>
        <begin position="25"/>
        <end position="397"/>
    </location>
</feature>
<protein>
    <submittedName>
        <fullName evidence="4">Uncharacterized protein</fullName>
    </submittedName>
</protein>
<feature type="transmembrane region" description="Helical" evidence="2">
    <location>
        <begin position="369"/>
        <end position="388"/>
    </location>
</feature>
<evidence type="ECO:0000256" key="1">
    <source>
        <dbReference type="ARBA" id="ARBA00004141"/>
    </source>
</evidence>
<proteinExistence type="predicted"/>
<dbReference type="GO" id="GO:0016020">
    <property type="term" value="C:membrane"/>
    <property type="evidence" value="ECO:0007669"/>
    <property type="project" value="TreeGrafter"/>
</dbReference>
<comment type="subcellular location">
    <subcellularLocation>
        <location evidence="1">Membrane</location>
        <topology evidence="1">Multi-pass membrane protein</topology>
    </subcellularLocation>
</comment>
<sequence length="397" mass="43402">MAGWRYRAGLLLIGAVVVIWVTSAEVTQGIFTDYKQPFAVTYLGASLMIIYLPIAFMKDWICNMLRKHSSKGGKTLKSANQSSATNSLAKSKEMQKMLQIESHSPLNRKESGIDLSIQEGEESPFIVKIKDDFDGQKESVELTTRDIVKYGFYLAPIWFVTEYLSNAALARTSVASTTVLSSTSGLFTLFIGVLLGQDSLNVAKLVAVFISMAGVVMATLGKTWATDESQLSSTGNGKRSLVGDLFGLLSAVSYGLFTVLLKKFCGEEGKRVDVQKLFGYVGLFTLVALWWLVWPLTALGIEPKFTIPHSAKMEEVVLANGFVGSVLSDYFWALCVVWTTPLVATLGMSLTIPLAMVADMVIHGRHYSAVYVLGSAQVFAGFVIANISDRIYRMLGL</sequence>
<keyword evidence="2" id="KW-1133">Transmembrane helix</keyword>
<evidence type="ECO:0000313" key="5">
    <source>
        <dbReference type="Proteomes" id="UP000233837"/>
    </source>
</evidence>
<keyword evidence="2" id="KW-0472">Membrane</keyword>
<feature type="transmembrane region" description="Helical" evidence="2">
    <location>
        <begin position="330"/>
        <end position="357"/>
    </location>
</feature>
<evidence type="ECO:0000256" key="3">
    <source>
        <dbReference type="SAM" id="SignalP"/>
    </source>
</evidence>
<keyword evidence="3" id="KW-0732">Signal</keyword>
<name>A0A2I0WEL4_9ASPA</name>
<feature type="transmembrane region" description="Helical" evidence="2">
    <location>
        <begin position="150"/>
        <end position="169"/>
    </location>
</feature>
<feature type="transmembrane region" description="Helical" evidence="2">
    <location>
        <begin position="277"/>
        <end position="294"/>
    </location>
</feature>
<dbReference type="PANTHER" id="PTHR23051">
    <property type="entry name" value="SOLUTE CARRIER FAMILY 35, MEMBER F5"/>
    <property type="match status" value="1"/>
</dbReference>